<dbReference type="EMBL" id="NMUH01000950">
    <property type="protein sequence ID" value="MQL87066.1"/>
    <property type="molecule type" value="Genomic_DNA"/>
</dbReference>
<name>A0A843UWQ7_COLES</name>
<dbReference type="Proteomes" id="UP000652761">
    <property type="component" value="Unassembled WGS sequence"/>
</dbReference>
<accession>A0A843UWQ7</accession>
<keyword evidence="2" id="KW-1185">Reference proteome</keyword>
<proteinExistence type="predicted"/>
<organism evidence="1 2">
    <name type="scientific">Colocasia esculenta</name>
    <name type="common">Wild taro</name>
    <name type="synonym">Arum esculentum</name>
    <dbReference type="NCBI Taxonomy" id="4460"/>
    <lineage>
        <taxon>Eukaryota</taxon>
        <taxon>Viridiplantae</taxon>
        <taxon>Streptophyta</taxon>
        <taxon>Embryophyta</taxon>
        <taxon>Tracheophyta</taxon>
        <taxon>Spermatophyta</taxon>
        <taxon>Magnoliopsida</taxon>
        <taxon>Liliopsida</taxon>
        <taxon>Araceae</taxon>
        <taxon>Aroideae</taxon>
        <taxon>Colocasieae</taxon>
        <taxon>Colocasia</taxon>
    </lineage>
</organism>
<dbReference type="AlphaFoldDB" id="A0A843UWQ7"/>
<gene>
    <name evidence="1" type="ORF">Taro_019604</name>
</gene>
<reference evidence="1" key="1">
    <citation type="submission" date="2017-07" db="EMBL/GenBank/DDBJ databases">
        <title>Taro Niue Genome Assembly and Annotation.</title>
        <authorList>
            <person name="Atibalentja N."/>
            <person name="Keating K."/>
            <person name="Fields C.J."/>
        </authorList>
    </citation>
    <scope>NUCLEOTIDE SEQUENCE</scope>
    <source>
        <strain evidence="1">Niue_2</strain>
        <tissue evidence="1">Leaf</tissue>
    </source>
</reference>
<sequence>MVFKTPAEQSFHRLCSTRGELLRGFLGIRGPGGVLGVLSLRRRRVEQGKRLEFVFFVKFINHRYHARVSIKAWKA</sequence>
<evidence type="ECO:0000313" key="2">
    <source>
        <dbReference type="Proteomes" id="UP000652761"/>
    </source>
</evidence>
<evidence type="ECO:0000313" key="1">
    <source>
        <dbReference type="EMBL" id="MQL87066.1"/>
    </source>
</evidence>
<protein>
    <submittedName>
        <fullName evidence="1">Uncharacterized protein</fullName>
    </submittedName>
</protein>
<comment type="caution">
    <text evidence="1">The sequence shown here is derived from an EMBL/GenBank/DDBJ whole genome shotgun (WGS) entry which is preliminary data.</text>
</comment>